<comment type="caution">
    <text evidence="5">The sequence shown here is derived from an EMBL/GenBank/DDBJ whole genome shotgun (WGS) entry which is preliminary data.</text>
</comment>
<dbReference type="InterPro" id="IPR017871">
    <property type="entry name" value="ABC_transporter-like_CS"/>
</dbReference>
<keyword evidence="6" id="KW-1185">Reference proteome</keyword>
<keyword evidence="1" id="KW-0813">Transport</keyword>
<dbReference type="Proteomes" id="UP000245461">
    <property type="component" value="Unassembled WGS sequence"/>
</dbReference>
<dbReference type="InterPro" id="IPR003593">
    <property type="entry name" value="AAA+_ATPase"/>
</dbReference>
<dbReference type="RefSeq" id="WP_109905991.1">
    <property type="nucleotide sequence ID" value="NZ_QGLE01000006.1"/>
</dbReference>
<evidence type="ECO:0000313" key="5">
    <source>
        <dbReference type="EMBL" id="PWR22562.1"/>
    </source>
</evidence>
<feature type="domain" description="ABC transporter" evidence="4">
    <location>
        <begin position="8"/>
        <end position="238"/>
    </location>
</feature>
<dbReference type="PROSITE" id="PS00211">
    <property type="entry name" value="ABC_TRANSPORTER_1"/>
    <property type="match status" value="1"/>
</dbReference>
<keyword evidence="2" id="KW-0547">Nucleotide-binding</keyword>
<accession>A0A317E7T1</accession>
<evidence type="ECO:0000313" key="6">
    <source>
        <dbReference type="Proteomes" id="UP000245461"/>
    </source>
</evidence>
<evidence type="ECO:0000259" key="4">
    <source>
        <dbReference type="PROSITE" id="PS50893"/>
    </source>
</evidence>
<sequence>MTFAAPAVRFRAVTRHFGPVKAVDGVDLEIAPGEFFSMLGPSGSGKTTCLRLIAGFDQPSSGEIEIFGVASAGVPPYARAVNTVFQDYALFPHMNVLDNVAYGLMVRGVGKRERHAKAAEALALVKLGQHGDRKPVQLSGGQRQRVALARALVNQPRVLLLDEPLGALDLKLREEMQVELKALQRKLGTAFVFVTHDQGEALSMSDRVAVFNEGKIVQVGPPEEIYERPRTEFVARFVGGSNVLPAAVARGLGGPDAPCSLRPEAIALLTGPAPEGQAALSAVIEDAQYHGAARRLLVAVAGAALRLAVSIPAGEGGGLGPGQAVTLGIPLSALWPMEGAR</sequence>
<name>A0A317E7T1_9PROT</name>
<dbReference type="InterPro" id="IPR050093">
    <property type="entry name" value="ABC_SmlMolc_Importer"/>
</dbReference>
<dbReference type="GO" id="GO:0005524">
    <property type="term" value="F:ATP binding"/>
    <property type="evidence" value="ECO:0007669"/>
    <property type="project" value="UniProtKB-KW"/>
</dbReference>
<dbReference type="EMBL" id="QGLE01000006">
    <property type="protein sequence ID" value="PWR22562.1"/>
    <property type="molecule type" value="Genomic_DNA"/>
</dbReference>
<evidence type="ECO:0000256" key="2">
    <source>
        <dbReference type="ARBA" id="ARBA00022741"/>
    </source>
</evidence>
<dbReference type="InterPro" id="IPR003439">
    <property type="entry name" value="ABC_transporter-like_ATP-bd"/>
</dbReference>
<dbReference type="InterPro" id="IPR013611">
    <property type="entry name" value="Transp-assoc_OB_typ2"/>
</dbReference>
<reference evidence="5 6" key="1">
    <citation type="submission" date="2018-05" db="EMBL/GenBank/DDBJ databases">
        <title>Zavarzinia sp. HR-AS.</title>
        <authorList>
            <person name="Lee Y."/>
            <person name="Jeon C.O."/>
        </authorList>
    </citation>
    <scope>NUCLEOTIDE SEQUENCE [LARGE SCALE GENOMIC DNA]</scope>
    <source>
        <strain evidence="5 6">HR-AS</strain>
    </source>
</reference>
<dbReference type="Pfam" id="PF08402">
    <property type="entry name" value="TOBE_2"/>
    <property type="match status" value="1"/>
</dbReference>
<organism evidence="5 6">
    <name type="scientific">Zavarzinia aquatilis</name>
    <dbReference type="NCBI Taxonomy" id="2211142"/>
    <lineage>
        <taxon>Bacteria</taxon>
        <taxon>Pseudomonadati</taxon>
        <taxon>Pseudomonadota</taxon>
        <taxon>Alphaproteobacteria</taxon>
        <taxon>Rhodospirillales</taxon>
        <taxon>Zavarziniaceae</taxon>
        <taxon>Zavarzinia</taxon>
    </lineage>
</organism>
<evidence type="ECO:0000256" key="3">
    <source>
        <dbReference type="ARBA" id="ARBA00022840"/>
    </source>
</evidence>
<dbReference type="AlphaFoldDB" id="A0A317E7T1"/>
<proteinExistence type="predicted"/>
<dbReference type="Pfam" id="PF00005">
    <property type="entry name" value="ABC_tran"/>
    <property type="match status" value="1"/>
</dbReference>
<dbReference type="GO" id="GO:0043190">
    <property type="term" value="C:ATP-binding cassette (ABC) transporter complex"/>
    <property type="evidence" value="ECO:0007669"/>
    <property type="project" value="InterPro"/>
</dbReference>
<dbReference type="SUPFAM" id="SSF50331">
    <property type="entry name" value="MOP-like"/>
    <property type="match status" value="1"/>
</dbReference>
<gene>
    <name evidence="5" type="ORF">DKG74_11860</name>
</gene>
<dbReference type="Gene3D" id="3.40.50.300">
    <property type="entry name" value="P-loop containing nucleotide triphosphate hydrolases"/>
    <property type="match status" value="1"/>
</dbReference>
<dbReference type="GO" id="GO:0016887">
    <property type="term" value="F:ATP hydrolysis activity"/>
    <property type="evidence" value="ECO:0007669"/>
    <property type="project" value="InterPro"/>
</dbReference>
<dbReference type="PANTHER" id="PTHR42781">
    <property type="entry name" value="SPERMIDINE/PUTRESCINE IMPORT ATP-BINDING PROTEIN POTA"/>
    <property type="match status" value="1"/>
</dbReference>
<dbReference type="FunFam" id="3.40.50.300:FF:000133">
    <property type="entry name" value="Spermidine/putrescine import ATP-binding protein PotA"/>
    <property type="match status" value="1"/>
</dbReference>
<protein>
    <submittedName>
        <fullName evidence="5">Polyamine ABC transporter ATP-binding protein</fullName>
    </submittedName>
</protein>
<dbReference type="PROSITE" id="PS50893">
    <property type="entry name" value="ABC_TRANSPORTER_2"/>
    <property type="match status" value="1"/>
</dbReference>
<keyword evidence="3 5" id="KW-0067">ATP-binding</keyword>
<dbReference type="PANTHER" id="PTHR42781:SF4">
    <property type="entry name" value="SPERMIDINE_PUTRESCINE IMPORT ATP-BINDING PROTEIN POTA"/>
    <property type="match status" value="1"/>
</dbReference>
<dbReference type="SMART" id="SM00382">
    <property type="entry name" value="AAA"/>
    <property type="match status" value="1"/>
</dbReference>
<dbReference type="OrthoDB" id="9802264at2"/>
<dbReference type="InterPro" id="IPR027417">
    <property type="entry name" value="P-loop_NTPase"/>
</dbReference>
<dbReference type="SUPFAM" id="SSF52540">
    <property type="entry name" value="P-loop containing nucleoside triphosphate hydrolases"/>
    <property type="match status" value="1"/>
</dbReference>
<dbReference type="GO" id="GO:0022857">
    <property type="term" value="F:transmembrane transporter activity"/>
    <property type="evidence" value="ECO:0007669"/>
    <property type="project" value="InterPro"/>
</dbReference>
<evidence type="ECO:0000256" key="1">
    <source>
        <dbReference type="ARBA" id="ARBA00022448"/>
    </source>
</evidence>
<dbReference type="InterPro" id="IPR008995">
    <property type="entry name" value="Mo/tungstate-bd_C_term_dom"/>
</dbReference>
<dbReference type="GO" id="GO:0015847">
    <property type="term" value="P:putrescine transport"/>
    <property type="evidence" value="ECO:0007669"/>
    <property type="project" value="UniProtKB-ARBA"/>
</dbReference>